<evidence type="ECO:0000256" key="6">
    <source>
        <dbReference type="ARBA" id="ARBA00023239"/>
    </source>
</evidence>
<keyword evidence="3" id="KW-0349">Heme</keyword>
<protein>
    <recommendedName>
        <fullName evidence="9">Guanylate cyclase domain-containing protein</fullName>
    </recommendedName>
</protein>
<comment type="cofactor">
    <cofactor evidence="2">
        <name>heme</name>
        <dbReference type="ChEBI" id="CHEBI:30413"/>
    </cofactor>
</comment>
<evidence type="ECO:0000313" key="11">
    <source>
        <dbReference type="Proteomes" id="UP001176940"/>
    </source>
</evidence>
<dbReference type="InterPro" id="IPR001054">
    <property type="entry name" value="A/G_cyclase"/>
</dbReference>
<keyword evidence="3" id="KW-0479">Metal-binding</keyword>
<evidence type="ECO:0000256" key="3">
    <source>
        <dbReference type="ARBA" id="ARBA00022617"/>
    </source>
</evidence>
<evidence type="ECO:0000259" key="9">
    <source>
        <dbReference type="PROSITE" id="PS50125"/>
    </source>
</evidence>
<dbReference type="SMART" id="SM00044">
    <property type="entry name" value="CYCc"/>
    <property type="match status" value="1"/>
</dbReference>
<dbReference type="SUPFAM" id="SSF55073">
    <property type="entry name" value="Nucleotide cyclase"/>
    <property type="match status" value="1"/>
</dbReference>
<reference evidence="10" key="1">
    <citation type="submission" date="2023-07" db="EMBL/GenBank/DDBJ databases">
        <authorList>
            <person name="Stuckert A."/>
        </authorList>
    </citation>
    <scope>NUCLEOTIDE SEQUENCE</scope>
</reference>
<dbReference type="CDD" id="cd07302">
    <property type="entry name" value="CHD"/>
    <property type="match status" value="1"/>
</dbReference>
<dbReference type="Pfam" id="PF00211">
    <property type="entry name" value="Guanylate_cyc"/>
    <property type="match status" value="1"/>
</dbReference>
<dbReference type="PROSITE" id="PS50125">
    <property type="entry name" value="GUANYLATE_CYCLASE_2"/>
    <property type="match status" value="1"/>
</dbReference>
<feature type="domain" description="Guanylate cyclase" evidence="9">
    <location>
        <begin position="101"/>
        <end position="148"/>
    </location>
</feature>
<evidence type="ECO:0000256" key="5">
    <source>
        <dbReference type="ARBA" id="ARBA00023004"/>
    </source>
</evidence>
<dbReference type="Gene3D" id="3.30.70.1230">
    <property type="entry name" value="Nucleotide cyclase"/>
    <property type="match status" value="1"/>
</dbReference>
<feature type="region of interest" description="Disordered" evidence="8">
    <location>
        <begin position="258"/>
        <end position="283"/>
    </location>
</feature>
<comment type="catalytic activity">
    <reaction evidence="1">
        <text>GTP = 3',5'-cyclic GMP + diphosphate</text>
        <dbReference type="Rhea" id="RHEA:13665"/>
        <dbReference type="ChEBI" id="CHEBI:33019"/>
        <dbReference type="ChEBI" id="CHEBI:37565"/>
        <dbReference type="ChEBI" id="CHEBI:57746"/>
        <dbReference type="EC" id="4.6.1.2"/>
    </reaction>
</comment>
<organism evidence="10 11">
    <name type="scientific">Ranitomeya imitator</name>
    <name type="common">mimic poison frog</name>
    <dbReference type="NCBI Taxonomy" id="111125"/>
    <lineage>
        <taxon>Eukaryota</taxon>
        <taxon>Metazoa</taxon>
        <taxon>Chordata</taxon>
        <taxon>Craniata</taxon>
        <taxon>Vertebrata</taxon>
        <taxon>Euteleostomi</taxon>
        <taxon>Amphibia</taxon>
        <taxon>Batrachia</taxon>
        <taxon>Anura</taxon>
        <taxon>Neobatrachia</taxon>
        <taxon>Hyloidea</taxon>
        <taxon>Dendrobatidae</taxon>
        <taxon>Dendrobatinae</taxon>
        <taxon>Ranitomeya</taxon>
    </lineage>
</organism>
<keyword evidence="4" id="KW-0547">Nucleotide-binding</keyword>
<evidence type="ECO:0000256" key="8">
    <source>
        <dbReference type="SAM" id="MobiDB-lite"/>
    </source>
</evidence>
<proteinExistence type="inferred from homology"/>
<evidence type="ECO:0000256" key="1">
    <source>
        <dbReference type="ARBA" id="ARBA00001436"/>
    </source>
</evidence>
<dbReference type="PROSITE" id="PS00452">
    <property type="entry name" value="GUANYLATE_CYCLASE_1"/>
    <property type="match status" value="1"/>
</dbReference>
<accession>A0ABN9MHK9</accession>
<dbReference type="PANTHER" id="PTHR45655:SF2">
    <property type="entry name" value="GUANYLATE CYCLASE SOLUBLE SUBUNIT BETA-1"/>
    <property type="match status" value="1"/>
</dbReference>
<dbReference type="Proteomes" id="UP001176940">
    <property type="component" value="Unassembled WGS sequence"/>
</dbReference>
<comment type="similarity">
    <text evidence="7">Belongs to the adenylyl cyclase class-4/guanylyl cyclase family.</text>
</comment>
<feature type="non-terminal residue" evidence="10">
    <location>
        <position position="1"/>
    </location>
</feature>
<evidence type="ECO:0000256" key="2">
    <source>
        <dbReference type="ARBA" id="ARBA00001971"/>
    </source>
</evidence>
<evidence type="ECO:0000256" key="7">
    <source>
        <dbReference type="RuleBase" id="RU000405"/>
    </source>
</evidence>
<keyword evidence="6 7" id="KW-0456">Lyase</keyword>
<dbReference type="PANTHER" id="PTHR45655">
    <property type="entry name" value="GUANYLATE CYCLASE SOLUBLE SUBUNIT BETA-2"/>
    <property type="match status" value="1"/>
</dbReference>
<sequence>YLHIKRRCSDTDNDPDRCSVAVWSLESCHTDSSPATKMPVTRVNIGMVTRVNIGLLSAALRLVTRCLPWLPVKTSLDRCHTRRSSDVRGRSSYEIKFWTFFSDQRSPSRGLIITIGIHTGEVVTGVIGQRMPRYCLFGNTVNLTSRTETTGEKGKINVSEYTYRCLMSPENGDPQFNLQYRGPVSMKGKTDPMQVWFLSRKTAEMEHQFQAKSRRFPLPYFTVANGDILLCCRGRFLETKLPSRAGFHETRLSQKSGRVKSADYDVKSGSTETRKPMQVNGAA</sequence>
<dbReference type="EMBL" id="CAUEEQ010069797">
    <property type="protein sequence ID" value="CAJ0965803.1"/>
    <property type="molecule type" value="Genomic_DNA"/>
</dbReference>
<keyword evidence="11" id="KW-1185">Reference proteome</keyword>
<dbReference type="InterPro" id="IPR029787">
    <property type="entry name" value="Nucleotide_cyclase"/>
</dbReference>
<gene>
    <name evidence="10" type="ORF">RIMI_LOCUS20646779</name>
</gene>
<evidence type="ECO:0000313" key="10">
    <source>
        <dbReference type="EMBL" id="CAJ0965803.1"/>
    </source>
</evidence>
<keyword evidence="5" id="KW-0408">Iron</keyword>
<dbReference type="InterPro" id="IPR018297">
    <property type="entry name" value="A/G_cyclase_CS"/>
</dbReference>
<evidence type="ECO:0000256" key="4">
    <source>
        <dbReference type="ARBA" id="ARBA00022741"/>
    </source>
</evidence>
<comment type="caution">
    <text evidence="10">The sequence shown here is derived from an EMBL/GenBank/DDBJ whole genome shotgun (WGS) entry which is preliminary data.</text>
</comment>
<name>A0ABN9MHK9_9NEOB</name>